<dbReference type="GO" id="GO:0043752">
    <property type="term" value="F:adenosylcobinamide kinase activity"/>
    <property type="evidence" value="ECO:0007669"/>
    <property type="project" value="InterPro"/>
</dbReference>
<protein>
    <submittedName>
        <fullName evidence="1">Uncharacterized protein</fullName>
    </submittedName>
</protein>
<dbReference type="GO" id="GO:0000166">
    <property type="term" value="F:nucleotide binding"/>
    <property type="evidence" value="ECO:0007669"/>
    <property type="project" value="InterPro"/>
</dbReference>
<evidence type="ECO:0000313" key="2">
    <source>
        <dbReference type="Proteomes" id="UP000092578"/>
    </source>
</evidence>
<comment type="caution">
    <text evidence="1">The sequence shown here is derived from an EMBL/GenBank/DDBJ whole genome shotgun (WGS) entry which is preliminary data.</text>
</comment>
<dbReference type="GO" id="GO:0009236">
    <property type="term" value="P:cobalamin biosynthetic process"/>
    <property type="evidence" value="ECO:0007669"/>
    <property type="project" value="UniProtKB-UniPathway"/>
</dbReference>
<dbReference type="UniPathway" id="UPA00148">
    <property type="reaction ID" value="UER00236"/>
</dbReference>
<dbReference type="Pfam" id="PF02283">
    <property type="entry name" value="CobU"/>
    <property type="match status" value="1"/>
</dbReference>
<name>A0A1B9AG38_9BACI</name>
<accession>A0A1B9AG38</accession>
<dbReference type="EMBL" id="MAYT01000029">
    <property type="protein sequence ID" value="OCA82796.1"/>
    <property type="molecule type" value="Genomic_DNA"/>
</dbReference>
<sequence>MHLITGGAFNGKKKWVKEAYELSVNPYHWHSFYETEEIERWTESILVFEGIERHVRRLIEKEEDLEMARQAWNRELGDWLRWEKEKEARQVILIGTDITKGVVPINAFDRMWRDAAGWCFQDAAKQACQVIQVWYGIPQFIKQKEEEK</sequence>
<dbReference type="Gene3D" id="3.40.50.300">
    <property type="entry name" value="P-loop containing nucleotide triphosphate hydrolases"/>
    <property type="match status" value="1"/>
</dbReference>
<reference evidence="2" key="1">
    <citation type="submission" date="2016-05" db="EMBL/GenBank/DDBJ databases">
        <authorList>
            <person name="Liu B."/>
            <person name="Wang J."/>
            <person name="Zhu Y."/>
            <person name="Liu G."/>
            <person name="Chen Q."/>
            <person name="Chen Z."/>
            <person name="Lan J."/>
            <person name="Che J."/>
            <person name="Ge C."/>
            <person name="Shi H."/>
            <person name="Pan Z."/>
            <person name="Liu X."/>
        </authorList>
    </citation>
    <scope>NUCLEOTIDE SEQUENCE [LARGE SCALE GENOMIC DNA]</scope>
    <source>
        <strain evidence="2">FJAT-27215</strain>
    </source>
</reference>
<organism evidence="1 2">
    <name type="scientific">Pseudobacillus wudalianchiensis</name>
    <dbReference type="NCBI Taxonomy" id="1743143"/>
    <lineage>
        <taxon>Bacteria</taxon>
        <taxon>Bacillati</taxon>
        <taxon>Bacillota</taxon>
        <taxon>Bacilli</taxon>
        <taxon>Bacillales</taxon>
        <taxon>Bacillaceae</taxon>
        <taxon>Pseudobacillus</taxon>
    </lineage>
</organism>
<dbReference type="InterPro" id="IPR027417">
    <property type="entry name" value="P-loop_NTPase"/>
</dbReference>
<dbReference type="SUPFAM" id="SSF52540">
    <property type="entry name" value="P-loop containing nucleoside triphosphate hydrolases"/>
    <property type="match status" value="1"/>
</dbReference>
<dbReference type="RefSeq" id="WP_065411669.1">
    <property type="nucleotide sequence ID" value="NZ_MAYT01000029.1"/>
</dbReference>
<proteinExistence type="predicted"/>
<dbReference type="InterPro" id="IPR003203">
    <property type="entry name" value="CobU/CobP"/>
</dbReference>
<evidence type="ECO:0000313" key="1">
    <source>
        <dbReference type="EMBL" id="OCA82796.1"/>
    </source>
</evidence>
<gene>
    <name evidence="1" type="ORF">A8F95_13730</name>
</gene>
<keyword evidence="2" id="KW-1185">Reference proteome</keyword>
<dbReference type="Proteomes" id="UP000092578">
    <property type="component" value="Unassembled WGS sequence"/>
</dbReference>
<dbReference type="AlphaFoldDB" id="A0A1B9AG38"/>